<dbReference type="InterPro" id="IPR051487">
    <property type="entry name" value="Ser/Thr_Proteases_Immune/Dev"/>
</dbReference>
<dbReference type="Pfam" id="PF00089">
    <property type="entry name" value="Trypsin"/>
    <property type="match status" value="1"/>
</dbReference>
<dbReference type="PROSITE" id="PS50240">
    <property type="entry name" value="TRYPSIN_DOM"/>
    <property type="match status" value="1"/>
</dbReference>
<dbReference type="Proteomes" id="UP000515160">
    <property type="component" value="Chromosome 3"/>
</dbReference>
<dbReference type="FunFam" id="2.40.10.10:FF:000068">
    <property type="entry name" value="transmembrane protease serine 2"/>
    <property type="match status" value="1"/>
</dbReference>
<organism evidence="5 6">
    <name type="scientific">Drosophila albomicans</name>
    <name type="common">Fruit fly</name>
    <dbReference type="NCBI Taxonomy" id="7291"/>
    <lineage>
        <taxon>Eukaryota</taxon>
        <taxon>Metazoa</taxon>
        <taxon>Ecdysozoa</taxon>
        <taxon>Arthropoda</taxon>
        <taxon>Hexapoda</taxon>
        <taxon>Insecta</taxon>
        <taxon>Pterygota</taxon>
        <taxon>Neoptera</taxon>
        <taxon>Endopterygota</taxon>
        <taxon>Diptera</taxon>
        <taxon>Brachycera</taxon>
        <taxon>Muscomorpha</taxon>
        <taxon>Ephydroidea</taxon>
        <taxon>Drosophilidae</taxon>
        <taxon>Drosophila</taxon>
    </lineage>
</organism>
<evidence type="ECO:0000313" key="6">
    <source>
        <dbReference type="RefSeq" id="XP_034111220.1"/>
    </source>
</evidence>
<reference evidence="6" key="1">
    <citation type="submission" date="2025-08" db="UniProtKB">
        <authorList>
            <consortium name="RefSeq"/>
        </authorList>
    </citation>
    <scope>IDENTIFICATION</scope>
    <source>
        <strain evidence="6">15112-1751.03</strain>
        <tissue evidence="6">Whole Adult</tissue>
    </source>
</reference>
<dbReference type="GO" id="GO:0006508">
    <property type="term" value="P:proteolysis"/>
    <property type="evidence" value="ECO:0007669"/>
    <property type="project" value="InterPro"/>
</dbReference>
<dbReference type="InterPro" id="IPR001314">
    <property type="entry name" value="Peptidase_S1A"/>
</dbReference>
<dbReference type="GO" id="GO:0004252">
    <property type="term" value="F:serine-type endopeptidase activity"/>
    <property type="evidence" value="ECO:0007669"/>
    <property type="project" value="InterPro"/>
</dbReference>
<evidence type="ECO:0000313" key="5">
    <source>
        <dbReference type="Proteomes" id="UP000515160"/>
    </source>
</evidence>
<dbReference type="RefSeq" id="XP_034111220.1">
    <property type="nucleotide sequence ID" value="XM_034255329.2"/>
</dbReference>
<dbReference type="Gene3D" id="2.40.10.10">
    <property type="entry name" value="Trypsin-like serine proteases"/>
    <property type="match status" value="2"/>
</dbReference>
<sequence length="280" mass="31029">MKSLMLVSCIGLICIIASGSAEKLNPEGLHELEKQECGVHKKDLPFIGNENIPSSRPWMARLKVSIDEKDPIEYIGTLISDQFVLTAAHIVDNTKIHSVRLGVGENSTVEEIDVEKIIKHPDFKLNPITYNDIALVKLARKVDFKENISPICLPVNEDLQQKVETLEGLLLTGFSNGNTNTERNNILREINVSRVDRPKCSKSFRNFTIEPTQICTTLNEIVCKGSSGSPLSSQVEFLGKERFVQFGIVSYGLGDCSMGANTNVARFMPWITAVIGEKPL</sequence>
<dbReference type="SUPFAM" id="SSF50494">
    <property type="entry name" value="Trypsin-like serine proteases"/>
    <property type="match status" value="1"/>
</dbReference>
<keyword evidence="1" id="KW-1015">Disulfide bond</keyword>
<evidence type="ECO:0000256" key="1">
    <source>
        <dbReference type="ARBA" id="ARBA00023157"/>
    </source>
</evidence>
<keyword evidence="5" id="KW-1185">Reference proteome</keyword>
<dbReference type="CDD" id="cd00190">
    <property type="entry name" value="Tryp_SPc"/>
    <property type="match status" value="1"/>
</dbReference>
<dbReference type="AlphaFoldDB" id="A0A6P8XIF9"/>
<evidence type="ECO:0000256" key="2">
    <source>
        <dbReference type="ARBA" id="ARBA00024195"/>
    </source>
</evidence>
<feature type="chain" id="PRO_5027580258" evidence="3">
    <location>
        <begin position="22"/>
        <end position="280"/>
    </location>
</feature>
<keyword evidence="3" id="KW-0732">Signal</keyword>
<dbReference type="InterPro" id="IPR001254">
    <property type="entry name" value="Trypsin_dom"/>
</dbReference>
<dbReference type="GeneID" id="117572479"/>
<comment type="similarity">
    <text evidence="2">Belongs to the peptidase S1 family. CLIP subfamily.</text>
</comment>
<evidence type="ECO:0000259" key="4">
    <source>
        <dbReference type="PROSITE" id="PS50240"/>
    </source>
</evidence>
<dbReference type="SMART" id="SM00020">
    <property type="entry name" value="Tryp_SPc"/>
    <property type="match status" value="1"/>
</dbReference>
<proteinExistence type="inferred from homology"/>
<accession>A0A6P8XIF9</accession>
<feature type="signal peptide" evidence="3">
    <location>
        <begin position="1"/>
        <end position="21"/>
    </location>
</feature>
<feature type="domain" description="Peptidase S1" evidence="4">
    <location>
        <begin position="46"/>
        <end position="276"/>
    </location>
</feature>
<dbReference type="InterPro" id="IPR009003">
    <property type="entry name" value="Peptidase_S1_PA"/>
</dbReference>
<protein>
    <submittedName>
        <fullName evidence="6">Serine protease grass-like</fullName>
    </submittedName>
</protein>
<dbReference type="PANTHER" id="PTHR24256">
    <property type="entry name" value="TRYPTASE-RELATED"/>
    <property type="match status" value="1"/>
</dbReference>
<dbReference type="InterPro" id="IPR043504">
    <property type="entry name" value="Peptidase_S1_PA_chymotrypsin"/>
</dbReference>
<dbReference type="OrthoDB" id="8250810at2759"/>
<gene>
    <name evidence="6" type="primary">LOC117572479</name>
</gene>
<name>A0A6P8XIF9_DROAB</name>
<dbReference type="PRINTS" id="PR00722">
    <property type="entry name" value="CHYMOTRYPSIN"/>
</dbReference>
<evidence type="ECO:0000256" key="3">
    <source>
        <dbReference type="SAM" id="SignalP"/>
    </source>
</evidence>